<proteinExistence type="predicted"/>
<evidence type="ECO:0000313" key="2">
    <source>
        <dbReference type="EMBL" id="GFR34154.1"/>
    </source>
</evidence>
<keyword evidence="1" id="KW-0812">Transmembrane</keyword>
<reference evidence="2" key="1">
    <citation type="submission" date="2020-07" db="EMBL/GenBank/DDBJ databases">
        <title>Multicomponent nature underlies the extraordinary mechanical properties of spider dragline silk.</title>
        <authorList>
            <person name="Kono N."/>
            <person name="Nakamura H."/>
            <person name="Mori M."/>
            <person name="Yoshida Y."/>
            <person name="Ohtoshi R."/>
            <person name="Malay A.D."/>
            <person name="Moran D.A.P."/>
            <person name="Tomita M."/>
            <person name="Numata K."/>
            <person name="Arakawa K."/>
        </authorList>
    </citation>
    <scope>NUCLEOTIDE SEQUENCE</scope>
</reference>
<keyword evidence="1" id="KW-0472">Membrane</keyword>
<dbReference type="EMBL" id="BMAO01029827">
    <property type="protein sequence ID" value="GFR34154.1"/>
    <property type="molecule type" value="Genomic_DNA"/>
</dbReference>
<feature type="transmembrane region" description="Helical" evidence="1">
    <location>
        <begin position="12"/>
        <end position="27"/>
    </location>
</feature>
<accession>A0A8X6I2C7</accession>
<keyword evidence="3" id="KW-1185">Reference proteome</keyword>
<protein>
    <submittedName>
        <fullName evidence="2">Uncharacterized protein</fullName>
    </submittedName>
</protein>
<dbReference type="AlphaFoldDB" id="A0A8X6I2C7"/>
<dbReference type="Proteomes" id="UP000887116">
    <property type="component" value="Unassembled WGS sequence"/>
</dbReference>
<evidence type="ECO:0000256" key="1">
    <source>
        <dbReference type="SAM" id="Phobius"/>
    </source>
</evidence>
<name>A0A8X6I2C7_TRICU</name>
<gene>
    <name evidence="2" type="ORF">TNCT_159621</name>
</gene>
<evidence type="ECO:0000313" key="3">
    <source>
        <dbReference type="Proteomes" id="UP000887116"/>
    </source>
</evidence>
<sequence>MNAKSSMDQIDVLIYFTFFLLPMYIPVFNPKAILFVINYYYCLILCLWLYESNKIHKQSKATQTNFSRHVGCDPRFKASDIDGYDEQKLLSMFPVLLPVRCTRIRRAIGNRQNDSHGSPEIYFGRKWHIRCWISNTEWSNLLQEISRDSRLNSVATENRTRAPVFAGTHSELLNAVRNRAPCETNFSSNPVQNNRFSDKSQDHFSIFWRRVKTHLHRKVSNENDLDYCSLISNEEHCGQKKKAAIKRFGNRIARFFLYDCNCFLLPID</sequence>
<comment type="caution">
    <text evidence="2">The sequence shown here is derived from an EMBL/GenBank/DDBJ whole genome shotgun (WGS) entry which is preliminary data.</text>
</comment>
<organism evidence="2 3">
    <name type="scientific">Trichonephila clavata</name>
    <name type="common">Joro spider</name>
    <name type="synonym">Nephila clavata</name>
    <dbReference type="NCBI Taxonomy" id="2740835"/>
    <lineage>
        <taxon>Eukaryota</taxon>
        <taxon>Metazoa</taxon>
        <taxon>Ecdysozoa</taxon>
        <taxon>Arthropoda</taxon>
        <taxon>Chelicerata</taxon>
        <taxon>Arachnida</taxon>
        <taxon>Araneae</taxon>
        <taxon>Araneomorphae</taxon>
        <taxon>Entelegynae</taxon>
        <taxon>Araneoidea</taxon>
        <taxon>Nephilidae</taxon>
        <taxon>Trichonephila</taxon>
    </lineage>
</organism>
<keyword evidence="1" id="KW-1133">Transmembrane helix</keyword>
<feature type="transmembrane region" description="Helical" evidence="1">
    <location>
        <begin position="33"/>
        <end position="50"/>
    </location>
</feature>